<dbReference type="GO" id="GO:0008422">
    <property type="term" value="F:beta-glucosidase activity"/>
    <property type="evidence" value="ECO:0007669"/>
    <property type="project" value="TreeGrafter"/>
</dbReference>
<dbReference type="PRINTS" id="PR00131">
    <property type="entry name" value="GLHYDRLASE1"/>
</dbReference>
<proteinExistence type="inferred from homology"/>
<dbReference type="PANTHER" id="PTHR10353:SF36">
    <property type="entry name" value="LP05116P"/>
    <property type="match status" value="1"/>
</dbReference>
<keyword evidence="6" id="KW-1185">Reference proteome</keyword>
<gene>
    <name evidence="5" type="ORF">ESP62_005385</name>
</gene>
<evidence type="ECO:0000256" key="3">
    <source>
        <dbReference type="ARBA" id="ARBA00023295"/>
    </source>
</evidence>
<reference evidence="5" key="1">
    <citation type="submission" date="2019-09" db="EMBL/GenBank/DDBJ databases">
        <authorList>
            <person name="Li J."/>
        </authorList>
    </citation>
    <scope>NUCLEOTIDE SEQUENCE [LARGE SCALE GENOMIC DNA]</scope>
    <source>
        <strain evidence="5">NRBC 14897</strain>
    </source>
</reference>
<dbReference type="SUPFAM" id="SSF51445">
    <property type="entry name" value="(Trans)glycosidases"/>
    <property type="match status" value="1"/>
</dbReference>
<dbReference type="GO" id="GO:0005975">
    <property type="term" value="P:carbohydrate metabolic process"/>
    <property type="evidence" value="ECO:0007669"/>
    <property type="project" value="InterPro"/>
</dbReference>
<evidence type="ECO:0000313" key="5">
    <source>
        <dbReference type="EMBL" id="KAA1380939.1"/>
    </source>
</evidence>
<evidence type="ECO:0000256" key="4">
    <source>
        <dbReference type="RuleBase" id="RU003690"/>
    </source>
</evidence>
<keyword evidence="2" id="KW-0378">Hydrolase</keyword>
<organism evidence="5 6">
    <name type="scientific">Aeromicrobium fastidiosum</name>
    <dbReference type="NCBI Taxonomy" id="52699"/>
    <lineage>
        <taxon>Bacteria</taxon>
        <taxon>Bacillati</taxon>
        <taxon>Actinomycetota</taxon>
        <taxon>Actinomycetes</taxon>
        <taxon>Propionibacteriales</taxon>
        <taxon>Nocardioidaceae</taxon>
        <taxon>Aeromicrobium</taxon>
    </lineage>
</organism>
<dbReference type="PANTHER" id="PTHR10353">
    <property type="entry name" value="GLYCOSYL HYDROLASE"/>
    <property type="match status" value="1"/>
</dbReference>
<dbReference type="Gene3D" id="3.20.20.80">
    <property type="entry name" value="Glycosidases"/>
    <property type="match status" value="1"/>
</dbReference>
<dbReference type="OrthoDB" id="9765195at2"/>
<accession>A0A641ASJ6</accession>
<dbReference type="InterPro" id="IPR001360">
    <property type="entry name" value="Glyco_hydro_1"/>
</dbReference>
<evidence type="ECO:0000256" key="1">
    <source>
        <dbReference type="ARBA" id="ARBA00010838"/>
    </source>
</evidence>
<name>A0A641ASJ6_9ACTN</name>
<dbReference type="AlphaFoldDB" id="A0A641ASJ6"/>
<evidence type="ECO:0000256" key="2">
    <source>
        <dbReference type="ARBA" id="ARBA00022801"/>
    </source>
</evidence>
<evidence type="ECO:0000313" key="6">
    <source>
        <dbReference type="Proteomes" id="UP001515100"/>
    </source>
</evidence>
<comment type="caution">
    <text evidence="5">The sequence shown here is derived from an EMBL/GenBank/DDBJ whole genome shotgun (WGS) entry which is preliminary data.</text>
</comment>
<dbReference type="Pfam" id="PF00232">
    <property type="entry name" value="Glyco_hydro_1"/>
    <property type="match status" value="1"/>
</dbReference>
<dbReference type="EMBL" id="SDPP02000001">
    <property type="protein sequence ID" value="KAA1380939.1"/>
    <property type="molecule type" value="Genomic_DNA"/>
</dbReference>
<comment type="similarity">
    <text evidence="1 4">Belongs to the glycosyl hydrolase 1 family.</text>
</comment>
<keyword evidence="3" id="KW-0326">Glycosidase</keyword>
<sequence length="450" mass="49794">MPIPDGFVLGVATSAYQVEGAASTGGRGPSIWDTFTHVPGNTHDDVPGDRGSEAYARLDEDLGILADLGVDSYRFSISWSRLIPDGVGELNPEGVDYYNRLIDGLLALGISPNVTLYHWDLPQALEDRGGWANREVVEWFAAYARRAFELFGDRVPMWATLNEPIAIWVGYGLGFFAPGIADPKTGRQAMHHAMVAHGRAVQEFRASGATGSIGIVVDVWKRHSVAPTDENQVLADEGEDESFRFFFAELFAGGLSGRQVRLFGRSDTMPHIAPTDYEVAGTPIDFLGINVYGRVMVDSTNFNPYWWEQADTMPGGNFLSNGTELYPDALTEAVQTARSDYDVTVPIYITENGTPVDDGVVEDGVVHDDDRIKYMSAFLRRAIEAHDAGLGVEGYYAWTLLDNYEWTAAYSSRFGLVHVDTDGTFDRTYKMSAHWYRDVAHHRRLPVGDQ</sequence>
<protein>
    <submittedName>
        <fullName evidence="5">Family 1 glycosylhydrolase</fullName>
    </submittedName>
</protein>
<dbReference type="FunFam" id="3.20.20.80:FF:000004">
    <property type="entry name" value="Beta-glucosidase 6-phospho-beta-glucosidase"/>
    <property type="match status" value="1"/>
</dbReference>
<dbReference type="Proteomes" id="UP001515100">
    <property type="component" value="Unassembled WGS sequence"/>
</dbReference>
<dbReference type="InterPro" id="IPR017853">
    <property type="entry name" value="GH"/>
</dbReference>